<dbReference type="STRING" id="7918.ENSLOCP00000014256"/>
<dbReference type="InterPro" id="IPR011029">
    <property type="entry name" value="DEATH-like_dom_sf"/>
</dbReference>
<dbReference type="InterPro" id="IPR027417">
    <property type="entry name" value="P-loop_NTPase"/>
</dbReference>
<evidence type="ECO:0000256" key="4">
    <source>
        <dbReference type="ARBA" id="ARBA00022737"/>
    </source>
</evidence>
<reference evidence="10" key="2">
    <citation type="submission" date="2025-08" db="UniProtKB">
        <authorList>
            <consortium name="Ensembl"/>
        </authorList>
    </citation>
    <scope>IDENTIFICATION</scope>
</reference>
<dbReference type="Pfam" id="PF17776">
    <property type="entry name" value="NLRC4_HD2"/>
    <property type="match status" value="1"/>
</dbReference>
<dbReference type="PROSITE" id="PS50837">
    <property type="entry name" value="NACHT"/>
    <property type="match status" value="1"/>
</dbReference>
<name>W5N0U7_LEPOC</name>
<dbReference type="Bgee" id="ENSLOCG00000011602">
    <property type="expression patterns" value="Expressed in liver and 1 other cell type or tissue"/>
</dbReference>
<keyword evidence="3" id="KW-0399">Innate immunity</keyword>
<dbReference type="GO" id="GO:0042981">
    <property type="term" value="P:regulation of apoptotic process"/>
    <property type="evidence" value="ECO:0007669"/>
    <property type="project" value="InterPro"/>
</dbReference>
<organism evidence="10 11">
    <name type="scientific">Lepisosteus oculatus</name>
    <name type="common">Spotted gar</name>
    <dbReference type="NCBI Taxonomy" id="7918"/>
    <lineage>
        <taxon>Eukaryota</taxon>
        <taxon>Metazoa</taxon>
        <taxon>Chordata</taxon>
        <taxon>Craniata</taxon>
        <taxon>Vertebrata</taxon>
        <taxon>Euteleostomi</taxon>
        <taxon>Actinopterygii</taxon>
        <taxon>Neopterygii</taxon>
        <taxon>Holostei</taxon>
        <taxon>Semionotiformes</taxon>
        <taxon>Lepisosteidae</taxon>
        <taxon>Lepisosteus</taxon>
    </lineage>
</organism>
<keyword evidence="4" id="KW-0677">Repeat</keyword>
<dbReference type="PROSITE" id="PS50209">
    <property type="entry name" value="CARD"/>
    <property type="match status" value="1"/>
</dbReference>
<protein>
    <recommendedName>
        <fullName evidence="12">NACHT domain-containing protein</fullName>
    </recommendedName>
</protein>
<dbReference type="Ensembl" id="ENSLOCT00000014285.1">
    <property type="protein sequence ID" value="ENSLOCP00000014256.1"/>
    <property type="gene ID" value="ENSLOCG00000011602.1"/>
</dbReference>
<dbReference type="Pfam" id="PF14484">
    <property type="entry name" value="FISNA"/>
    <property type="match status" value="1"/>
</dbReference>
<evidence type="ECO:0000313" key="11">
    <source>
        <dbReference type="Proteomes" id="UP000018468"/>
    </source>
</evidence>
<feature type="domain" description="NACHT" evidence="9">
    <location>
        <begin position="196"/>
        <end position="330"/>
    </location>
</feature>
<evidence type="ECO:0000256" key="1">
    <source>
        <dbReference type="ARBA" id="ARBA00004496"/>
    </source>
</evidence>
<sequence>YCTTGTVSPCSRMSSLTVLKERRATLVDELEDHIDGLLEEMVLKQAFTRDDREDVLCELGPRKRIRKLLDIIDCKGEEVAGMFLLTYNKLYELKTEAAAEPKNFSEYSKIIQKHKQVLKRRNESMLYYNSRHGEKILFSEHFVNLLIVNGHHSIENKKHELLAFGQQRIHLQHHSVEQRLINAAQLFFTNGVRPVKKILITGVAGIGKTVLVQKILCDVGNNQGYFAFDFVIHLTFRDLNMISKPISLRDLILRKNGHLTKMLDDILSNDDKLLIILDGFDEFKHYKECDIEEYVTEHDQPGDVVHIFASLMQGELLPGASVLLTSRPTAISYVPIDCIDRFVVVIGFSVNEINDFFLKYFQNEELALTMLNMAKANDLMFTLCYIPAFCYIICSILKESKGLTSESPKTMTDIYVQYLVVLLKSHTQCRTVTACRSSSGNMEEITETVVLLGRLAYVKVLQHETLFYGNDSEVQQLAGSDFVSTFLDKTSVQEPYCTVDIYSFTHLTVQEFFAALYYVLVEKPDPDVRDSEVCHQQGMSAGYLDLFNRFLSGLLSQRNQSLLARHIQLRGKSKSEFYVPWLLDEIRTLCETGANILNHLHCFFEQQNSSLAKNIHPKVLRVNVSDDPLSPMDFGVVKYFLNLVSGNIAELDLTATNITTESLRDLQPLLYRCEKLW</sequence>
<dbReference type="InterPro" id="IPR041267">
    <property type="entry name" value="NLRP_HD2"/>
</dbReference>
<dbReference type="HOGENOM" id="CLU_002274_3_2_1"/>
<evidence type="ECO:0000256" key="5">
    <source>
        <dbReference type="ARBA" id="ARBA00022843"/>
    </source>
</evidence>
<evidence type="ECO:0000259" key="9">
    <source>
        <dbReference type="PROSITE" id="PS50837"/>
    </source>
</evidence>
<dbReference type="GO" id="GO:0061702">
    <property type="term" value="C:canonical inflammasome complex"/>
    <property type="evidence" value="ECO:0007669"/>
    <property type="project" value="UniProtKB-SubCell"/>
</dbReference>
<reference evidence="10" key="3">
    <citation type="submission" date="2025-09" db="UniProtKB">
        <authorList>
            <consortium name="Ensembl"/>
        </authorList>
    </citation>
    <scope>IDENTIFICATION</scope>
</reference>
<dbReference type="Pfam" id="PF05729">
    <property type="entry name" value="NACHT"/>
    <property type="match status" value="1"/>
</dbReference>
<dbReference type="PANTHER" id="PTHR45690:SF19">
    <property type="entry name" value="NACHT, LRR AND PYD DOMAINS-CONTAINING PROTEIN 3"/>
    <property type="match status" value="1"/>
</dbReference>
<evidence type="ECO:0000256" key="6">
    <source>
        <dbReference type="ARBA" id="ARBA00022859"/>
    </source>
</evidence>
<dbReference type="GO" id="GO:0045087">
    <property type="term" value="P:innate immune response"/>
    <property type="evidence" value="ECO:0007669"/>
    <property type="project" value="UniProtKB-KW"/>
</dbReference>
<evidence type="ECO:0000259" key="8">
    <source>
        <dbReference type="PROSITE" id="PS50209"/>
    </source>
</evidence>
<dbReference type="SUPFAM" id="SSF47986">
    <property type="entry name" value="DEATH domain"/>
    <property type="match status" value="1"/>
</dbReference>
<dbReference type="InterPro" id="IPR050637">
    <property type="entry name" value="NLRP_innate_immun_reg"/>
</dbReference>
<evidence type="ECO:0000256" key="7">
    <source>
        <dbReference type="ARBA" id="ARBA00023198"/>
    </source>
</evidence>
<keyword evidence="2" id="KW-0963">Cytoplasm</keyword>
<keyword evidence="5" id="KW-0832">Ubl conjugation</keyword>
<dbReference type="eggNOG" id="ENOG502QTJW">
    <property type="taxonomic scope" value="Eukaryota"/>
</dbReference>
<evidence type="ECO:0000256" key="2">
    <source>
        <dbReference type="ARBA" id="ARBA00022490"/>
    </source>
</evidence>
<evidence type="ECO:0000256" key="3">
    <source>
        <dbReference type="ARBA" id="ARBA00022588"/>
    </source>
</evidence>
<dbReference type="GeneTree" id="ENSGT01150000286904"/>
<dbReference type="OMA" id="HQGLENK"/>
<reference evidence="11" key="1">
    <citation type="submission" date="2011-12" db="EMBL/GenBank/DDBJ databases">
        <title>The Draft Genome of Lepisosteus oculatus.</title>
        <authorList>
            <consortium name="The Broad Institute Genome Assembly &amp; Analysis Group"/>
            <consortium name="Computational R&amp;D Group"/>
            <consortium name="and Sequencing Platform"/>
            <person name="Di Palma F."/>
            <person name="Alfoldi J."/>
            <person name="Johnson J."/>
            <person name="Berlin A."/>
            <person name="Gnerre S."/>
            <person name="Jaffe D."/>
            <person name="MacCallum I."/>
            <person name="Young S."/>
            <person name="Walker B.J."/>
            <person name="Lander E.S."/>
            <person name="Lindblad-Toh K."/>
        </authorList>
    </citation>
    <scope>NUCLEOTIDE SEQUENCE [LARGE SCALE GENOMIC DNA]</scope>
</reference>
<dbReference type="Gene3D" id="3.40.50.300">
    <property type="entry name" value="P-loop containing nucleotide triphosphate hydrolases"/>
    <property type="match status" value="1"/>
</dbReference>
<dbReference type="InParanoid" id="W5N0U7"/>
<feature type="domain" description="CARD" evidence="8">
    <location>
        <begin position="11"/>
        <end position="84"/>
    </location>
</feature>
<dbReference type="AlphaFoldDB" id="W5N0U7"/>
<keyword evidence="6" id="KW-0391">Immunity</keyword>
<keyword evidence="7" id="KW-0395">Inflammatory response</keyword>
<dbReference type="EMBL" id="AHAT01031539">
    <property type="status" value="NOT_ANNOTATED_CDS"/>
    <property type="molecule type" value="Genomic_DNA"/>
</dbReference>
<dbReference type="CDD" id="cd01671">
    <property type="entry name" value="CARD"/>
    <property type="match status" value="1"/>
</dbReference>
<dbReference type="PANTHER" id="PTHR45690">
    <property type="entry name" value="NACHT, LRR AND PYD DOMAINS-CONTAINING PROTEIN 12"/>
    <property type="match status" value="1"/>
</dbReference>
<evidence type="ECO:0000313" key="10">
    <source>
        <dbReference type="Ensembl" id="ENSLOCP00000014256.1"/>
    </source>
</evidence>
<evidence type="ECO:0008006" key="12">
    <source>
        <dbReference type="Google" id="ProtNLM"/>
    </source>
</evidence>
<dbReference type="InterPro" id="IPR007111">
    <property type="entry name" value="NACHT_NTPase"/>
</dbReference>
<dbReference type="Proteomes" id="UP000018468">
    <property type="component" value="Linkage group LG4"/>
</dbReference>
<dbReference type="Pfam" id="PF00619">
    <property type="entry name" value="CARD"/>
    <property type="match status" value="1"/>
</dbReference>
<proteinExistence type="predicted"/>
<keyword evidence="11" id="KW-1185">Reference proteome</keyword>
<dbReference type="InterPro" id="IPR001315">
    <property type="entry name" value="CARD"/>
</dbReference>
<accession>W5N0U7</accession>
<comment type="subcellular location">
    <subcellularLocation>
        <location evidence="1">Cytoplasm</location>
    </subcellularLocation>
</comment>
<dbReference type="SUPFAM" id="SSF52540">
    <property type="entry name" value="P-loop containing nucleoside triphosphate hydrolases"/>
    <property type="match status" value="1"/>
</dbReference>
<dbReference type="InterPro" id="IPR029495">
    <property type="entry name" value="NACHT-assoc"/>
</dbReference>
<dbReference type="Gene3D" id="1.10.533.10">
    <property type="entry name" value="Death Domain, Fas"/>
    <property type="match status" value="1"/>
</dbReference>